<accession>A0A7D8YRH3</accession>
<comment type="caution">
    <text evidence="1">The sequence shown here is derived from an EMBL/GenBank/DDBJ whole genome shotgun (WGS) entry which is preliminary data.</text>
</comment>
<dbReference type="EMBL" id="QGMG01000275">
    <property type="protein sequence ID" value="TVY55098.1"/>
    <property type="molecule type" value="Genomic_DNA"/>
</dbReference>
<sequence>MSIPCAADAPYENKNNNPGNNTCAWRSASNYTTAAQSAIATCCGPANAIHPYTLPNRQPDCFQVCDITNGTAVELQQNGQALLTCLWEAGAWDPYCEWNGPAPPKASAALVLGPGLGWVKVGAVGILVGTALCGL</sequence>
<evidence type="ECO:0000313" key="1">
    <source>
        <dbReference type="EMBL" id="TVY55098.1"/>
    </source>
</evidence>
<protein>
    <submittedName>
        <fullName evidence="1">Uncharacterized protein</fullName>
    </submittedName>
</protein>
<gene>
    <name evidence="1" type="ORF">LCER1_G004296</name>
</gene>
<organism evidence="1 2">
    <name type="scientific">Lachnellula cervina</name>
    <dbReference type="NCBI Taxonomy" id="1316786"/>
    <lineage>
        <taxon>Eukaryota</taxon>
        <taxon>Fungi</taxon>
        <taxon>Dikarya</taxon>
        <taxon>Ascomycota</taxon>
        <taxon>Pezizomycotina</taxon>
        <taxon>Leotiomycetes</taxon>
        <taxon>Helotiales</taxon>
        <taxon>Lachnaceae</taxon>
        <taxon>Lachnellula</taxon>
    </lineage>
</organism>
<proteinExistence type="predicted"/>
<dbReference type="Proteomes" id="UP000481288">
    <property type="component" value="Unassembled WGS sequence"/>
</dbReference>
<evidence type="ECO:0000313" key="2">
    <source>
        <dbReference type="Proteomes" id="UP000481288"/>
    </source>
</evidence>
<keyword evidence="2" id="KW-1185">Reference proteome</keyword>
<dbReference type="AlphaFoldDB" id="A0A7D8YRH3"/>
<dbReference type="OrthoDB" id="3535506at2759"/>
<name>A0A7D8YRH3_9HELO</name>
<reference evidence="1 2" key="1">
    <citation type="submission" date="2018-05" db="EMBL/GenBank/DDBJ databases">
        <title>Whole genome sequencing for identification of molecular markers to develop diagnostic detection tools for the regulated plant pathogen Lachnellula willkommii.</title>
        <authorList>
            <person name="Giroux E."/>
            <person name="Bilodeau G."/>
        </authorList>
    </citation>
    <scope>NUCLEOTIDE SEQUENCE [LARGE SCALE GENOMIC DNA]</scope>
    <source>
        <strain evidence="1 2">CBS 625.97</strain>
    </source>
</reference>